<evidence type="ECO:0000256" key="3">
    <source>
        <dbReference type="ARBA" id="ARBA00016636"/>
    </source>
</evidence>
<evidence type="ECO:0000256" key="2">
    <source>
        <dbReference type="ARBA" id="ARBA00006782"/>
    </source>
</evidence>
<dbReference type="InterPro" id="IPR029044">
    <property type="entry name" value="Nucleotide-diphossugar_trans"/>
</dbReference>
<dbReference type="InterPro" id="IPR001173">
    <property type="entry name" value="Glyco_trans_2-like"/>
</dbReference>
<feature type="transmembrane region" description="Helical" evidence="9">
    <location>
        <begin position="393"/>
        <end position="412"/>
    </location>
</feature>
<dbReference type="GO" id="GO:0050501">
    <property type="term" value="F:hyaluronan synthase activity"/>
    <property type="evidence" value="ECO:0007669"/>
    <property type="project" value="TreeGrafter"/>
</dbReference>
<evidence type="ECO:0000256" key="4">
    <source>
        <dbReference type="ARBA" id="ARBA00022475"/>
    </source>
</evidence>
<dbReference type="GO" id="GO:0030213">
    <property type="term" value="P:hyaluronan biosynthetic process"/>
    <property type="evidence" value="ECO:0007669"/>
    <property type="project" value="TreeGrafter"/>
</dbReference>
<keyword evidence="9" id="KW-1133">Transmembrane helix</keyword>
<evidence type="ECO:0000256" key="9">
    <source>
        <dbReference type="SAM" id="Phobius"/>
    </source>
</evidence>
<evidence type="ECO:0000256" key="1">
    <source>
        <dbReference type="ARBA" id="ARBA00004236"/>
    </source>
</evidence>
<feature type="transmembrane region" description="Helical" evidence="9">
    <location>
        <begin position="365"/>
        <end position="386"/>
    </location>
</feature>
<dbReference type="PANTHER" id="PTHR22913">
    <property type="entry name" value="HYALURONAN SYNTHASE"/>
    <property type="match status" value="1"/>
</dbReference>
<organism evidence="11">
    <name type="scientific">uncultured Desulfobacterium sp</name>
    <dbReference type="NCBI Taxonomy" id="201089"/>
    <lineage>
        <taxon>Bacteria</taxon>
        <taxon>Pseudomonadati</taxon>
        <taxon>Thermodesulfobacteriota</taxon>
        <taxon>Desulfobacteria</taxon>
        <taxon>Desulfobacterales</taxon>
        <taxon>Desulfobacteriaceae</taxon>
        <taxon>Desulfobacterium</taxon>
        <taxon>environmental samples</taxon>
    </lineage>
</organism>
<keyword evidence="9" id="KW-0812">Transmembrane</keyword>
<dbReference type="AlphaFoldDB" id="E1Y8S2"/>
<keyword evidence="4" id="KW-1003">Cell membrane</keyword>
<evidence type="ECO:0000256" key="6">
    <source>
        <dbReference type="ARBA" id="ARBA00022679"/>
    </source>
</evidence>
<feature type="transmembrane region" description="Helical" evidence="9">
    <location>
        <begin position="64"/>
        <end position="84"/>
    </location>
</feature>
<feature type="transmembrane region" description="Helical" evidence="9">
    <location>
        <begin position="24"/>
        <end position="44"/>
    </location>
</feature>
<keyword evidence="6" id="KW-0808">Transferase</keyword>
<sequence length="481" mass="54389">MSNLRQNLIVFSKSLSSKGYQFDMIIKISICLAMVSIVVMDIFFLERIAMIREEMRQNPYGRAFMLFALFFIAINIIEFLWRLYLVYKYKPASSLNDNDLLSCSVVVPAFNEGKQVYMTLKSLAESDYPLNKLQIIAVDDGSSDDTWDWISKAKRELGRKIIAIKLPQNKGKRHALYSGFQQSTGDVFVTVDSDSEVKPDTLKNLISPFAINSKIGAVSGSIRVLNRNEGIIPKMLDVIFLFSFDFIRASQSMVNTVMCTPGALSAYRKDVVAPVLLEWLNQTFFGKPSSIGEDRAMTNLIIREGYNVFYQQNSVAFTNVPVKYTNLCKMLLRWARSHIRETIVMSGFIFKKFRKDSALGARINFILSSIGIILSPLFIFVTISFCCWHIVEFGISILIGIIFTSSMASILYAKRCGNSDGLFAYLYGVFVLVSLSWISAYSLVTLHHSGWLTRGNSTKTGNLSLETNRFYLNFDEVKSGK</sequence>
<evidence type="ECO:0000313" key="11">
    <source>
        <dbReference type="EMBL" id="CBX26966.1"/>
    </source>
</evidence>
<dbReference type="PANTHER" id="PTHR22913:SF12">
    <property type="entry name" value="MANNURONAN SYNTHASE"/>
    <property type="match status" value="1"/>
</dbReference>
<protein>
    <recommendedName>
        <fullName evidence="3">N-acetylglucosaminyltransferase</fullName>
    </recommendedName>
    <alternativeName>
        <fullName evidence="8">Nodulation protein C</fullName>
    </alternativeName>
</protein>
<keyword evidence="5" id="KW-0328">Glycosyltransferase</keyword>
<reference evidence="11" key="1">
    <citation type="journal article" date="2011" name="Environ. Microbiol.">
        <title>Genomic insights into the metabolic potential of the polycyclic aromatic hydrocarbon degrading sulfate-reducing Deltaproteobacterium N47.</title>
        <authorList>
            <person name="Bergmann F."/>
            <person name="Selesi D."/>
            <person name="Weinmaier T."/>
            <person name="Tischler P."/>
            <person name="Rattei T."/>
            <person name="Meckenstock R.U."/>
        </authorList>
    </citation>
    <scope>NUCLEOTIDE SEQUENCE</scope>
</reference>
<proteinExistence type="inferred from homology"/>
<comment type="similarity">
    <text evidence="2">Belongs to the NodC/HAS family.</text>
</comment>
<comment type="subcellular location">
    <subcellularLocation>
        <location evidence="1">Cell membrane</location>
    </subcellularLocation>
</comment>
<dbReference type="Gene3D" id="3.90.550.10">
    <property type="entry name" value="Spore Coat Polysaccharide Biosynthesis Protein SpsA, Chain A"/>
    <property type="match status" value="1"/>
</dbReference>
<name>E1Y8S2_9BACT</name>
<evidence type="ECO:0000259" key="10">
    <source>
        <dbReference type="Pfam" id="PF00535"/>
    </source>
</evidence>
<evidence type="ECO:0000256" key="7">
    <source>
        <dbReference type="ARBA" id="ARBA00023136"/>
    </source>
</evidence>
<dbReference type="CDD" id="cd06423">
    <property type="entry name" value="CESA_like"/>
    <property type="match status" value="1"/>
</dbReference>
<dbReference type="Pfam" id="PF00535">
    <property type="entry name" value="Glycos_transf_2"/>
    <property type="match status" value="1"/>
</dbReference>
<keyword evidence="7 9" id="KW-0472">Membrane</keyword>
<accession>E1Y8S2</accession>
<dbReference type="SUPFAM" id="SSF53448">
    <property type="entry name" value="Nucleotide-diphospho-sugar transferases"/>
    <property type="match status" value="1"/>
</dbReference>
<feature type="domain" description="Glycosyltransferase 2-like" evidence="10">
    <location>
        <begin position="104"/>
        <end position="272"/>
    </location>
</feature>
<dbReference type="GO" id="GO:0005886">
    <property type="term" value="C:plasma membrane"/>
    <property type="evidence" value="ECO:0007669"/>
    <property type="project" value="UniProtKB-SubCell"/>
</dbReference>
<gene>
    <name evidence="11" type="ORF">N47_A09950</name>
</gene>
<feature type="transmembrane region" description="Helical" evidence="9">
    <location>
        <begin position="424"/>
        <end position="444"/>
    </location>
</feature>
<dbReference type="GO" id="GO:0085029">
    <property type="term" value="P:extracellular matrix assembly"/>
    <property type="evidence" value="ECO:0007669"/>
    <property type="project" value="TreeGrafter"/>
</dbReference>
<dbReference type="EMBL" id="FR695864">
    <property type="protein sequence ID" value="CBX26966.1"/>
    <property type="molecule type" value="Genomic_DNA"/>
</dbReference>
<evidence type="ECO:0000256" key="8">
    <source>
        <dbReference type="ARBA" id="ARBA00032978"/>
    </source>
</evidence>
<evidence type="ECO:0000256" key="5">
    <source>
        <dbReference type="ARBA" id="ARBA00022676"/>
    </source>
</evidence>
<dbReference type="CAZy" id="GT2">
    <property type="family name" value="Glycosyltransferase Family 2"/>
</dbReference>